<keyword evidence="2" id="KW-0520">NAD</keyword>
<comment type="caution">
    <text evidence="4">The sequence shown here is derived from an EMBL/GenBank/DDBJ whole genome shotgun (WGS) entry which is preliminary data.</text>
</comment>
<dbReference type="RefSeq" id="WP_229661237.1">
    <property type="nucleotide sequence ID" value="NZ_BMMQ01000005.1"/>
</dbReference>
<dbReference type="PANTHER" id="PTHR10996">
    <property type="entry name" value="2-HYDROXYACID DEHYDROGENASE-RELATED"/>
    <property type="match status" value="1"/>
</dbReference>
<evidence type="ECO:0000313" key="4">
    <source>
        <dbReference type="EMBL" id="GGO64175.1"/>
    </source>
</evidence>
<keyword evidence="5" id="KW-1185">Reference proteome</keyword>
<dbReference type="Gene3D" id="3.40.50.720">
    <property type="entry name" value="NAD(P)-binding Rossmann-like Domain"/>
    <property type="match status" value="2"/>
</dbReference>
<reference evidence="5" key="1">
    <citation type="journal article" date="2019" name="Int. J. Syst. Evol. Microbiol.">
        <title>The Global Catalogue of Microorganisms (GCM) 10K type strain sequencing project: providing services to taxonomists for standard genome sequencing and annotation.</title>
        <authorList>
            <consortium name="The Broad Institute Genomics Platform"/>
            <consortium name="The Broad Institute Genome Sequencing Center for Infectious Disease"/>
            <person name="Wu L."/>
            <person name="Ma J."/>
        </authorList>
    </citation>
    <scope>NUCLEOTIDE SEQUENCE [LARGE SCALE GENOMIC DNA]</scope>
    <source>
        <strain evidence="5">CGMCC 4.7181</strain>
    </source>
</reference>
<dbReference type="InterPro" id="IPR050223">
    <property type="entry name" value="D-isomer_2-hydroxyacid_DH"/>
</dbReference>
<protein>
    <submittedName>
        <fullName evidence="4">2-hydroxyacid dehydrogenase</fullName>
    </submittedName>
</protein>
<evidence type="ECO:0000313" key="5">
    <source>
        <dbReference type="Proteomes" id="UP000638043"/>
    </source>
</evidence>
<dbReference type="InterPro" id="IPR006140">
    <property type="entry name" value="D-isomer_DH_NAD-bd"/>
</dbReference>
<dbReference type="SUPFAM" id="SSF52283">
    <property type="entry name" value="Formate/glycerate dehydrogenase catalytic domain-like"/>
    <property type="match status" value="1"/>
</dbReference>
<keyword evidence="1" id="KW-0560">Oxidoreductase</keyword>
<name>A0ABQ2N1Z3_9MICO</name>
<proteinExistence type="predicted"/>
<dbReference type="PANTHER" id="PTHR10996:SF178">
    <property type="entry name" value="2-HYDROXYACID DEHYDROGENASE YGL185C-RELATED"/>
    <property type="match status" value="1"/>
</dbReference>
<sequence length="314" mass="33268">MMRAGFLMDPLRMRFAFGADERAALSGLFALDGAAVTRASDFDDPAGIDAILMGWGASDLTAADLDRMPKLKAIVHFGGGFGGEPLAIERGIYTANAKAVNAVPVADFTLAMITLAAKDVFWAERQYRAEQRFLDREIEYPRAGLGGATVGIVGASTIGRLVIEGLVARGHEVAVYDPFLTAEHADELGVRVETELTRLAAQSRILSLHAPDIATTRGMISAEVLAALPDSSTFINTARGALVDQDALVTELGTGRIRAVLDVTEPDPLPAGHPLFDMPNVYLTPHVAGAMGTEIRDLGRASVTALLRFAGALV</sequence>
<evidence type="ECO:0000256" key="1">
    <source>
        <dbReference type="ARBA" id="ARBA00023002"/>
    </source>
</evidence>
<dbReference type="InterPro" id="IPR036291">
    <property type="entry name" value="NAD(P)-bd_dom_sf"/>
</dbReference>
<organism evidence="4 5">
    <name type="scientific">Microbacterium nanhaiense</name>
    <dbReference type="NCBI Taxonomy" id="1301026"/>
    <lineage>
        <taxon>Bacteria</taxon>
        <taxon>Bacillati</taxon>
        <taxon>Actinomycetota</taxon>
        <taxon>Actinomycetes</taxon>
        <taxon>Micrococcales</taxon>
        <taxon>Microbacteriaceae</taxon>
        <taxon>Microbacterium</taxon>
    </lineage>
</organism>
<gene>
    <name evidence="4" type="ORF">GCM10010910_18400</name>
</gene>
<dbReference type="CDD" id="cd12167">
    <property type="entry name" value="2-Hacid_dh_8"/>
    <property type="match status" value="1"/>
</dbReference>
<dbReference type="SUPFAM" id="SSF51735">
    <property type="entry name" value="NAD(P)-binding Rossmann-fold domains"/>
    <property type="match status" value="1"/>
</dbReference>
<dbReference type="Pfam" id="PF02826">
    <property type="entry name" value="2-Hacid_dh_C"/>
    <property type="match status" value="1"/>
</dbReference>
<feature type="domain" description="D-isomer specific 2-hydroxyacid dehydrogenase NAD-binding" evidence="3">
    <location>
        <begin position="111"/>
        <end position="288"/>
    </location>
</feature>
<dbReference type="Proteomes" id="UP000638043">
    <property type="component" value="Unassembled WGS sequence"/>
</dbReference>
<accession>A0ABQ2N1Z3</accession>
<evidence type="ECO:0000256" key="2">
    <source>
        <dbReference type="ARBA" id="ARBA00023027"/>
    </source>
</evidence>
<dbReference type="EMBL" id="BMMQ01000005">
    <property type="protein sequence ID" value="GGO64175.1"/>
    <property type="molecule type" value="Genomic_DNA"/>
</dbReference>
<evidence type="ECO:0000259" key="3">
    <source>
        <dbReference type="Pfam" id="PF02826"/>
    </source>
</evidence>